<feature type="domain" description="Methyltransferase type 11" evidence="8">
    <location>
        <begin position="52"/>
        <end position="148"/>
    </location>
</feature>
<dbReference type="GO" id="GO:0032259">
    <property type="term" value="P:methylation"/>
    <property type="evidence" value="ECO:0007669"/>
    <property type="project" value="UniProtKB-KW"/>
</dbReference>
<dbReference type="CDD" id="cd02440">
    <property type="entry name" value="AdoMet_MTases"/>
    <property type="match status" value="1"/>
</dbReference>
<dbReference type="EC" id="2.1.1.197" evidence="3"/>
<comment type="catalytic activity">
    <reaction evidence="1">
        <text>malonyl-[ACP] + S-adenosyl-L-methionine = malonyl-[ACP] methyl ester + S-adenosyl-L-homocysteine</text>
        <dbReference type="Rhea" id="RHEA:17105"/>
        <dbReference type="Rhea" id="RHEA-COMP:9623"/>
        <dbReference type="Rhea" id="RHEA-COMP:9954"/>
        <dbReference type="ChEBI" id="CHEBI:57856"/>
        <dbReference type="ChEBI" id="CHEBI:59789"/>
        <dbReference type="ChEBI" id="CHEBI:78449"/>
        <dbReference type="ChEBI" id="CHEBI:78845"/>
        <dbReference type="EC" id="2.1.1.197"/>
    </reaction>
</comment>
<evidence type="ECO:0000259" key="8">
    <source>
        <dbReference type="Pfam" id="PF08241"/>
    </source>
</evidence>
<evidence type="ECO:0000256" key="3">
    <source>
        <dbReference type="ARBA" id="ARBA00012327"/>
    </source>
</evidence>
<keyword evidence="5 9" id="KW-0808">Transferase</keyword>
<evidence type="ECO:0000256" key="6">
    <source>
        <dbReference type="ARBA" id="ARBA00022691"/>
    </source>
</evidence>
<keyword evidence="4 9" id="KW-0489">Methyltransferase</keyword>
<dbReference type="UniPathway" id="UPA00078"/>
<dbReference type="PANTHER" id="PTHR13090">
    <property type="entry name" value="ARGININE-HYDROXYLASE NDUFAF5, MITOCHONDRIAL"/>
    <property type="match status" value="1"/>
</dbReference>
<evidence type="ECO:0000256" key="2">
    <source>
        <dbReference type="ARBA" id="ARBA00004746"/>
    </source>
</evidence>
<dbReference type="HAMAP" id="MF_00835">
    <property type="entry name" value="BioC"/>
    <property type="match status" value="1"/>
</dbReference>
<evidence type="ECO:0000313" key="9">
    <source>
        <dbReference type="EMBL" id="VAW92555.1"/>
    </source>
</evidence>
<dbReference type="GO" id="GO:0008757">
    <property type="term" value="F:S-adenosylmethionine-dependent methyltransferase activity"/>
    <property type="evidence" value="ECO:0007669"/>
    <property type="project" value="InterPro"/>
</dbReference>
<dbReference type="InterPro" id="IPR050602">
    <property type="entry name" value="Malonyl-ACP_OMT"/>
</dbReference>
<evidence type="ECO:0000256" key="1">
    <source>
        <dbReference type="ARBA" id="ARBA00000852"/>
    </source>
</evidence>
<dbReference type="SUPFAM" id="SSF53335">
    <property type="entry name" value="S-adenosyl-L-methionine-dependent methyltransferases"/>
    <property type="match status" value="1"/>
</dbReference>
<comment type="pathway">
    <text evidence="2">Cofactor biosynthesis; biotin biosynthesis.</text>
</comment>
<sequence length="278" mass="31002">MNSPTLLHKRSLRNAFDRAAERYDDVAVLQREVGERIMQRLQLVQIAPQTILDVGAGTGVFSLALSQRYKKSRVLAVDIAPRMLLQARKRKGWFSRQGFICGDADSLPIASASIDLVFSNFTLQWCGEPDQAFAEFRRVLKPGGLLMFSTLGPDTLKELRQSWQAVNTTPHVHDFIDMHDVGDALLRAGLSDPVMDMESFTLAYDDAMQLMRELKIIGAHNAAIDRPQGLTGKGSLKKMLTAYENLRRDGVLPATYEVVYGHAWGPLVADNEIQVSFP</sequence>
<dbReference type="GO" id="GO:0102130">
    <property type="term" value="F:malonyl-CoA methyltransferase activity"/>
    <property type="evidence" value="ECO:0007669"/>
    <property type="project" value="UniProtKB-EC"/>
</dbReference>
<accession>A0A3B0ZGK7</accession>
<dbReference type="InterPro" id="IPR011814">
    <property type="entry name" value="BioC"/>
</dbReference>
<dbReference type="InterPro" id="IPR029063">
    <property type="entry name" value="SAM-dependent_MTases_sf"/>
</dbReference>
<dbReference type="Pfam" id="PF08241">
    <property type="entry name" value="Methyltransf_11"/>
    <property type="match status" value="1"/>
</dbReference>
<evidence type="ECO:0000256" key="5">
    <source>
        <dbReference type="ARBA" id="ARBA00022679"/>
    </source>
</evidence>
<evidence type="ECO:0000256" key="7">
    <source>
        <dbReference type="ARBA" id="ARBA00022756"/>
    </source>
</evidence>
<dbReference type="NCBIfam" id="TIGR02072">
    <property type="entry name" value="BioC"/>
    <property type="match status" value="1"/>
</dbReference>
<keyword evidence="6" id="KW-0949">S-adenosyl-L-methionine</keyword>
<dbReference type="AlphaFoldDB" id="A0A3B0ZGK7"/>
<organism evidence="9">
    <name type="scientific">hydrothermal vent metagenome</name>
    <dbReference type="NCBI Taxonomy" id="652676"/>
    <lineage>
        <taxon>unclassified sequences</taxon>
        <taxon>metagenomes</taxon>
        <taxon>ecological metagenomes</taxon>
    </lineage>
</organism>
<keyword evidence="7" id="KW-0093">Biotin biosynthesis</keyword>
<proteinExistence type="inferred from homology"/>
<dbReference type="Gene3D" id="3.40.50.150">
    <property type="entry name" value="Vaccinia Virus protein VP39"/>
    <property type="match status" value="1"/>
</dbReference>
<evidence type="ECO:0000256" key="4">
    <source>
        <dbReference type="ARBA" id="ARBA00022603"/>
    </source>
</evidence>
<reference evidence="9" key="1">
    <citation type="submission" date="2018-06" db="EMBL/GenBank/DDBJ databases">
        <authorList>
            <person name="Zhirakovskaya E."/>
        </authorList>
    </citation>
    <scope>NUCLEOTIDE SEQUENCE</scope>
</reference>
<dbReference type="EMBL" id="UOFU01000001">
    <property type="protein sequence ID" value="VAW92555.1"/>
    <property type="molecule type" value="Genomic_DNA"/>
</dbReference>
<gene>
    <name evidence="9" type="ORF">MNBD_GAMMA20-1641</name>
</gene>
<dbReference type="PANTHER" id="PTHR13090:SF1">
    <property type="entry name" value="ARGININE-HYDROXYLASE NDUFAF5, MITOCHONDRIAL"/>
    <property type="match status" value="1"/>
</dbReference>
<dbReference type="InterPro" id="IPR013216">
    <property type="entry name" value="Methyltransf_11"/>
</dbReference>
<protein>
    <recommendedName>
        <fullName evidence="3">malonyl-[acyl-carrier protein] O-methyltransferase</fullName>
        <ecNumber evidence="3">2.1.1.197</ecNumber>
    </recommendedName>
</protein>
<dbReference type="GO" id="GO:0009102">
    <property type="term" value="P:biotin biosynthetic process"/>
    <property type="evidence" value="ECO:0007669"/>
    <property type="project" value="UniProtKB-UniPathway"/>
</dbReference>
<name>A0A3B0ZGK7_9ZZZZ</name>
<dbReference type="GO" id="GO:0010340">
    <property type="term" value="F:carboxyl-O-methyltransferase activity"/>
    <property type="evidence" value="ECO:0007669"/>
    <property type="project" value="InterPro"/>
</dbReference>